<dbReference type="EMBL" id="JACXAE010000085">
    <property type="protein sequence ID" value="MBD2775762.1"/>
    <property type="molecule type" value="Genomic_DNA"/>
</dbReference>
<sequence length="427" mass="49076">MIGSLLTINISLFWQRMKEYWSGSNRWLSHIPDRALLEAYEAAQAIKKIENEHFEGKQIYLDTANYTENVIAYWQEQLDKYLGIIRAKLVEFKMSRSLLNNYHNDSLEKLKFIDEVIVKYTPKEEHIIGQPLITNSPTISINQNLVNKQTDVSDLEMVKVDPVLQKTGVFPRSIGRTITKIINEISPEAEQEFIRNFQISKARTRKAVRFLALLIIVPLLTQQLSKPFFIAPILEKTRGETAQIFLNSEMEEKAFKELKFFEERLKFENLIQENHSLAQEVVEEKVKQRAVEIANEFREKSTEAISNVCADLLSLLAFGFVIVTSKTEIAIVKSFIDEIVYGLSDSAKAFIIILFTDIFVGFHSPHGWEVLLSGLAEHLGLPANESAIFLFIATFPVILDTIFKYWIFRYLSRLSPSALATLKEMND</sequence>
<dbReference type="PANTHER" id="PTHR33650">
    <property type="entry name" value="CHLOROPLAST ENVELOPE MEMBRANE PROTEIN-RELATED"/>
    <property type="match status" value="1"/>
</dbReference>
<dbReference type="PANTHER" id="PTHR33650:SF2">
    <property type="entry name" value="CHLOROPLAST ENVELOPE MEMBRANE PROTEIN"/>
    <property type="match status" value="1"/>
</dbReference>
<gene>
    <name evidence="8 9" type="primary">pxcA</name>
    <name evidence="9" type="ORF">ICL16_27815</name>
</gene>
<evidence type="ECO:0000256" key="7">
    <source>
        <dbReference type="ARBA" id="ARBA00023136"/>
    </source>
</evidence>
<dbReference type="HAMAP" id="MF_01308">
    <property type="entry name" value="CemA_PxcA"/>
    <property type="match status" value="1"/>
</dbReference>
<dbReference type="Pfam" id="PF03040">
    <property type="entry name" value="CemA"/>
    <property type="match status" value="1"/>
</dbReference>
<dbReference type="Proteomes" id="UP000629098">
    <property type="component" value="Unassembled WGS sequence"/>
</dbReference>
<evidence type="ECO:0000313" key="10">
    <source>
        <dbReference type="Proteomes" id="UP000629098"/>
    </source>
</evidence>
<comment type="similarity">
    <text evidence="8">Belongs to the CemA family.</text>
</comment>
<evidence type="ECO:0000256" key="1">
    <source>
        <dbReference type="ARBA" id="ARBA00004141"/>
    </source>
</evidence>
<evidence type="ECO:0000256" key="8">
    <source>
        <dbReference type="HAMAP-Rule" id="MF_01308"/>
    </source>
</evidence>
<evidence type="ECO:0000256" key="4">
    <source>
        <dbReference type="ARBA" id="ARBA00022781"/>
    </source>
</evidence>
<keyword evidence="8" id="KW-1003">Cell membrane</keyword>
<evidence type="ECO:0000256" key="5">
    <source>
        <dbReference type="ARBA" id="ARBA00022989"/>
    </source>
</evidence>
<dbReference type="RefSeq" id="WP_190834638.1">
    <property type="nucleotide sequence ID" value="NZ_CAWPPI010000085.1"/>
</dbReference>
<name>A0A8J6XSH5_9CYAN</name>
<feature type="transmembrane region" description="Helical" evidence="8">
    <location>
        <begin position="386"/>
        <end position="407"/>
    </location>
</feature>
<dbReference type="GO" id="GO:0015078">
    <property type="term" value="F:proton transmembrane transporter activity"/>
    <property type="evidence" value="ECO:0007669"/>
    <property type="project" value="UniProtKB-UniRule"/>
</dbReference>
<keyword evidence="10" id="KW-1185">Reference proteome</keyword>
<keyword evidence="4 8" id="KW-0375">Hydrogen ion transport</keyword>
<organism evidence="9 10">
    <name type="scientific">Iningainema tapete BLCC-T55</name>
    <dbReference type="NCBI Taxonomy" id="2748662"/>
    <lineage>
        <taxon>Bacteria</taxon>
        <taxon>Bacillati</taxon>
        <taxon>Cyanobacteriota</taxon>
        <taxon>Cyanophyceae</taxon>
        <taxon>Nostocales</taxon>
        <taxon>Scytonemataceae</taxon>
        <taxon>Iningainema tapete</taxon>
    </lineage>
</organism>
<protein>
    <recommendedName>
        <fullName evidence="8">Proton extrusion protein PxcA</fullName>
    </recommendedName>
</protein>
<accession>A0A8J6XSH5</accession>
<evidence type="ECO:0000313" key="9">
    <source>
        <dbReference type="EMBL" id="MBD2775762.1"/>
    </source>
</evidence>
<keyword evidence="6 8" id="KW-0406">Ion transport</keyword>
<comment type="subcellular location">
    <subcellularLocation>
        <location evidence="8">Cell inner membrane</location>
        <topology evidence="8">Multi-pass membrane protein</topology>
    </subcellularLocation>
    <subcellularLocation>
        <location evidence="1">Membrane</location>
        <topology evidence="1">Multi-pass membrane protein</topology>
    </subcellularLocation>
</comment>
<evidence type="ECO:0000256" key="2">
    <source>
        <dbReference type="ARBA" id="ARBA00022448"/>
    </source>
</evidence>
<dbReference type="AlphaFoldDB" id="A0A8J6XSH5"/>
<keyword evidence="7 8" id="KW-0472">Membrane</keyword>
<comment type="caution">
    <text evidence="8">Lacks conserved residue(s) required for the propagation of feature annotation.</text>
</comment>
<evidence type="ECO:0000256" key="3">
    <source>
        <dbReference type="ARBA" id="ARBA00022692"/>
    </source>
</evidence>
<evidence type="ECO:0000256" key="6">
    <source>
        <dbReference type="ARBA" id="ARBA00023065"/>
    </source>
</evidence>
<proteinExistence type="inferred from homology"/>
<keyword evidence="2 8" id="KW-0813">Transport</keyword>
<keyword evidence="8" id="KW-0997">Cell inner membrane</keyword>
<dbReference type="NCBIfam" id="NF002703">
    <property type="entry name" value="PRK02507.1-1"/>
    <property type="match status" value="1"/>
</dbReference>
<keyword evidence="3 8" id="KW-0812">Transmembrane</keyword>
<dbReference type="GO" id="GO:0005886">
    <property type="term" value="C:plasma membrane"/>
    <property type="evidence" value="ECO:0007669"/>
    <property type="project" value="UniProtKB-SubCell"/>
</dbReference>
<comment type="caution">
    <text evidence="9">The sequence shown here is derived from an EMBL/GenBank/DDBJ whole genome shotgun (WGS) entry which is preliminary data.</text>
</comment>
<comment type="function">
    <text evidence="8">Required for H(+) efflux immediately after light irradiation to form a rapid H(+) concentration gradient across the thylakoid membranes. Together with PxcL, contributes to transient H(+) uptake following dark to light transition.</text>
</comment>
<keyword evidence="5 8" id="KW-1133">Transmembrane helix</keyword>
<dbReference type="InterPro" id="IPR004282">
    <property type="entry name" value="CemA"/>
</dbReference>
<reference evidence="9" key="1">
    <citation type="submission" date="2020-09" db="EMBL/GenBank/DDBJ databases">
        <title>Iningainema tapete sp. nov. (Scytonemataceae, Cyanobacteria) from greenhouses in central Florida (USA) produces two types of nodularin with biosynthetic potential for microcystin-LR and anabaenopeptins.</title>
        <authorList>
            <person name="Berthold D.E."/>
            <person name="Lefler F.W."/>
            <person name="Huang I.-S."/>
            <person name="Abdulla H."/>
            <person name="Zimba P.V."/>
            <person name="Laughinghouse H.D. IV."/>
        </authorList>
    </citation>
    <scope>NUCLEOTIDE SEQUENCE</scope>
    <source>
        <strain evidence="9">BLCCT55</strain>
    </source>
</reference>